<feature type="region of interest" description="Disordered" evidence="1">
    <location>
        <begin position="42"/>
        <end position="78"/>
    </location>
</feature>
<dbReference type="Proteomes" id="UP000822688">
    <property type="component" value="Chromosome 12"/>
</dbReference>
<evidence type="ECO:0000256" key="2">
    <source>
        <dbReference type="SAM" id="SignalP"/>
    </source>
</evidence>
<evidence type="ECO:0000256" key="1">
    <source>
        <dbReference type="SAM" id="MobiDB-lite"/>
    </source>
</evidence>
<dbReference type="EMBL" id="CM026433">
    <property type="protein sequence ID" value="KAG0554786.1"/>
    <property type="molecule type" value="Genomic_DNA"/>
</dbReference>
<feature type="signal peptide" evidence="2">
    <location>
        <begin position="1"/>
        <end position="39"/>
    </location>
</feature>
<evidence type="ECO:0000313" key="4">
    <source>
        <dbReference type="Proteomes" id="UP000822688"/>
    </source>
</evidence>
<accession>A0A8T0G6B3</accession>
<sequence length="78" mass="8719">MTSIHRPPLPILHFVLTTFRWHNALLLSLVLRPKPSTLCQCIHNPSTNTSTNTSQTHQYTHHSNPNPNPHSSSSSSPT</sequence>
<comment type="caution">
    <text evidence="3">The sequence shown here is derived from an EMBL/GenBank/DDBJ whole genome shotgun (WGS) entry which is preliminary data.</text>
</comment>
<organism evidence="3 4">
    <name type="scientific">Ceratodon purpureus</name>
    <name type="common">Fire moss</name>
    <name type="synonym">Dicranum purpureum</name>
    <dbReference type="NCBI Taxonomy" id="3225"/>
    <lineage>
        <taxon>Eukaryota</taxon>
        <taxon>Viridiplantae</taxon>
        <taxon>Streptophyta</taxon>
        <taxon>Embryophyta</taxon>
        <taxon>Bryophyta</taxon>
        <taxon>Bryophytina</taxon>
        <taxon>Bryopsida</taxon>
        <taxon>Dicranidae</taxon>
        <taxon>Pseudoditrichales</taxon>
        <taxon>Ditrichaceae</taxon>
        <taxon>Ceratodon</taxon>
    </lineage>
</organism>
<proteinExistence type="predicted"/>
<reference evidence="3" key="1">
    <citation type="submission" date="2020-06" db="EMBL/GenBank/DDBJ databases">
        <title>WGS assembly of Ceratodon purpureus strain R40.</title>
        <authorList>
            <person name="Carey S.B."/>
            <person name="Jenkins J."/>
            <person name="Shu S."/>
            <person name="Lovell J.T."/>
            <person name="Sreedasyam A."/>
            <person name="Maumus F."/>
            <person name="Tiley G.P."/>
            <person name="Fernandez-Pozo N."/>
            <person name="Barry K."/>
            <person name="Chen C."/>
            <person name="Wang M."/>
            <person name="Lipzen A."/>
            <person name="Daum C."/>
            <person name="Saski C.A."/>
            <person name="Payton A.C."/>
            <person name="Mcbreen J.C."/>
            <person name="Conrad R.E."/>
            <person name="Kollar L.M."/>
            <person name="Olsson S."/>
            <person name="Huttunen S."/>
            <person name="Landis J.B."/>
            <person name="Wickett N.J."/>
            <person name="Johnson M.G."/>
            <person name="Rensing S.A."/>
            <person name="Grimwood J."/>
            <person name="Schmutz J."/>
            <person name="Mcdaniel S.F."/>
        </authorList>
    </citation>
    <scope>NUCLEOTIDE SEQUENCE</scope>
    <source>
        <strain evidence="3">R40</strain>
    </source>
</reference>
<name>A0A8T0G6B3_CERPU</name>
<keyword evidence="4" id="KW-1185">Reference proteome</keyword>
<keyword evidence="2" id="KW-0732">Signal</keyword>
<feature type="chain" id="PRO_5035905177" evidence="2">
    <location>
        <begin position="40"/>
        <end position="78"/>
    </location>
</feature>
<protein>
    <submittedName>
        <fullName evidence="3">Uncharacterized protein</fullName>
    </submittedName>
</protein>
<feature type="compositionally biased region" description="Low complexity" evidence="1">
    <location>
        <begin position="43"/>
        <end position="78"/>
    </location>
</feature>
<gene>
    <name evidence="3" type="ORF">KC19_12G119000</name>
</gene>
<dbReference type="AlphaFoldDB" id="A0A8T0G6B3"/>
<evidence type="ECO:0000313" key="3">
    <source>
        <dbReference type="EMBL" id="KAG0554786.1"/>
    </source>
</evidence>